<proteinExistence type="predicted"/>
<dbReference type="RefSeq" id="WP_167221314.1">
    <property type="nucleotide sequence ID" value="NZ_JAAQPH010000002.1"/>
</dbReference>
<gene>
    <name evidence="1" type="ORF">HBA54_03235</name>
</gene>
<sequence length="83" mass="9123">MQPEPNMDFETHAPWAAFGNRRVRVMCRDGDLLGTLRYWDATGIVLEGAAIKNGLALGLLYISMGQVRYIEEAQAPADQAEAA</sequence>
<protein>
    <submittedName>
        <fullName evidence="1">Uncharacterized protein</fullName>
    </submittedName>
</protein>
<dbReference type="AlphaFoldDB" id="A0A967EUR8"/>
<evidence type="ECO:0000313" key="2">
    <source>
        <dbReference type="Proteomes" id="UP000761264"/>
    </source>
</evidence>
<comment type="caution">
    <text evidence="1">The sequence shown here is derived from an EMBL/GenBank/DDBJ whole genome shotgun (WGS) entry which is preliminary data.</text>
</comment>
<evidence type="ECO:0000313" key="1">
    <source>
        <dbReference type="EMBL" id="NIA67596.1"/>
    </source>
</evidence>
<name>A0A967EUR8_9PROT</name>
<organism evidence="1 2">
    <name type="scientific">Pelagibius litoralis</name>
    <dbReference type="NCBI Taxonomy" id="374515"/>
    <lineage>
        <taxon>Bacteria</taxon>
        <taxon>Pseudomonadati</taxon>
        <taxon>Pseudomonadota</taxon>
        <taxon>Alphaproteobacteria</taxon>
        <taxon>Rhodospirillales</taxon>
        <taxon>Rhodovibrionaceae</taxon>
        <taxon>Pelagibius</taxon>
    </lineage>
</organism>
<keyword evidence="2" id="KW-1185">Reference proteome</keyword>
<dbReference type="Proteomes" id="UP000761264">
    <property type="component" value="Unassembled WGS sequence"/>
</dbReference>
<reference evidence="1" key="1">
    <citation type="submission" date="2020-03" db="EMBL/GenBank/DDBJ databases">
        <title>Genome of Pelagibius litoralis DSM 21314T.</title>
        <authorList>
            <person name="Wang G."/>
        </authorList>
    </citation>
    <scope>NUCLEOTIDE SEQUENCE</scope>
    <source>
        <strain evidence="1">DSM 21314</strain>
    </source>
</reference>
<accession>A0A967EUR8</accession>
<dbReference type="EMBL" id="JAAQPH010000002">
    <property type="protein sequence ID" value="NIA67596.1"/>
    <property type="molecule type" value="Genomic_DNA"/>
</dbReference>